<evidence type="ECO:0000256" key="1">
    <source>
        <dbReference type="SAM" id="MobiDB-lite"/>
    </source>
</evidence>
<keyword evidence="2" id="KW-0732">Signal</keyword>
<dbReference type="Proteomes" id="UP000605897">
    <property type="component" value="Unassembled WGS sequence"/>
</dbReference>
<feature type="region of interest" description="Disordered" evidence="1">
    <location>
        <begin position="140"/>
        <end position="165"/>
    </location>
</feature>
<name>A0ABQ3J7A8_9PSEU</name>
<accession>A0ABQ3J7A8</accession>
<feature type="region of interest" description="Disordered" evidence="1">
    <location>
        <begin position="183"/>
        <end position="224"/>
    </location>
</feature>
<comment type="caution">
    <text evidence="3">The sequence shown here is derived from an EMBL/GenBank/DDBJ whole genome shotgun (WGS) entry which is preliminary data.</text>
</comment>
<evidence type="ECO:0000313" key="4">
    <source>
        <dbReference type="Proteomes" id="UP000605897"/>
    </source>
</evidence>
<keyword evidence="4" id="KW-1185">Reference proteome</keyword>
<evidence type="ECO:0000313" key="3">
    <source>
        <dbReference type="EMBL" id="GHF07150.1"/>
    </source>
</evidence>
<reference evidence="4" key="1">
    <citation type="journal article" date="2019" name="Int. J. Syst. Evol. Microbiol.">
        <title>The Global Catalogue of Microorganisms (GCM) 10K type strain sequencing project: providing services to taxonomists for standard genome sequencing and annotation.</title>
        <authorList>
            <consortium name="The Broad Institute Genomics Platform"/>
            <consortium name="The Broad Institute Genome Sequencing Center for Infectious Disease"/>
            <person name="Wu L."/>
            <person name="Ma J."/>
        </authorList>
    </citation>
    <scope>NUCLEOTIDE SEQUENCE [LARGE SCALE GENOMIC DNA]</scope>
    <source>
        <strain evidence="4">CGMCC 4.7677</strain>
    </source>
</reference>
<gene>
    <name evidence="3" type="ORF">GCM10017786_45950</name>
</gene>
<dbReference type="EMBL" id="BNAU01000005">
    <property type="protein sequence ID" value="GHF07150.1"/>
    <property type="molecule type" value="Genomic_DNA"/>
</dbReference>
<proteinExistence type="predicted"/>
<feature type="chain" id="PRO_5045709076" evidence="2">
    <location>
        <begin position="30"/>
        <end position="312"/>
    </location>
</feature>
<evidence type="ECO:0000256" key="2">
    <source>
        <dbReference type="SAM" id="SignalP"/>
    </source>
</evidence>
<sequence>MTRPGRFARLLLVLLAAVLAITGTPVALAQTTAPAPAGCAAEQAALASVQSQITAHNAKPHVFTLPRQAGELAAYDAEAAQLNAAQATAIQNLQACEQRVQAMAQARQRALDDLLDRANSDYTPAPPDAQQLRRVREARDNLAGSGWRPPSPARPGPDGQWNVPENTPLRELYDAVRRTTPQWPFPNVRLQGAPRPRIGDPDPSGYSPGGAIGRAPGPRGGPNVSPDHIIPIAQMVYLRGFTRLSPENMLAIANSPLNLQWMSRLANSAKSSKSMGAVAKADPAWAQSQTALERSTLARLQDIIDRLLANGG</sequence>
<feature type="signal peptide" evidence="2">
    <location>
        <begin position="1"/>
        <end position="29"/>
    </location>
</feature>
<dbReference type="RefSeq" id="WP_191246686.1">
    <property type="nucleotide sequence ID" value="NZ_BNAU01000005.1"/>
</dbReference>
<protein>
    <submittedName>
        <fullName evidence="3">Uncharacterized protein</fullName>
    </submittedName>
</protein>
<organism evidence="3 4">
    <name type="scientific">Amycolatopsis deserti</name>
    <dbReference type="NCBI Taxonomy" id="185696"/>
    <lineage>
        <taxon>Bacteria</taxon>
        <taxon>Bacillati</taxon>
        <taxon>Actinomycetota</taxon>
        <taxon>Actinomycetes</taxon>
        <taxon>Pseudonocardiales</taxon>
        <taxon>Pseudonocardiaceae</taxon>
        <taxon>Amycolatopsis</taxon>
    </lineage>
</organism>